<proteinExistence type="predicted"/>
<accession>A0A927AZG8</accession>
<gene>
    <name evidence="3" type="ORF">IC230_06975</name>
</gene>
<evidence type="ECO:0000259" key="2">
    <source>
        <dbReference type="PROSITE" id="PS50943"/>
    </source>
</evidence>
<dbReference type="PANTHER" id="PTHR46797">
    <property type="entry name" value="HTH-TYPE TRANSCRIPTIONAL REGULATOR"/>
    <property type="match status" value="1"/>
</dbReference>
<protein>
    <submittedName>
        <fullName evidence="3">Helix-turn-helix transcriptional regulator</fullName>
    </submittedName>
</protein>
<dbReference type="PROSITE" id="PS50943">
    <property type="entry name" value="HTH_CROC1"/>
    <property type="match status" value="1"/>
</dbReference>
<dbReference type="PANTHER" id="PTHR46797:SF1">
    <property type="entry name" value="METHYLPHOSPHONATE SYNTHASE"/>
    <property type="match status" value="1"/>
</dbReference>
<dbReference type="Pfam" id="PF01381">
    <property type="entry name" value="HTH_3"/>
    <property type="match status" value="1"/>
</dbReference>
<dbReference type="GO" id="GO:0005829">
    <property type="term" value="C:cytosol"/>
    <property type="evidence" value="ECO:0007669"/>
    <property type="project" value="TreeGrafter"/>
</dbReference>
<organism evidence="3 4">
    <name type="scientific">Spirosoma validum</name>
    <dbReference type="NCBI Taxonomy" id="2771355"/>
    <lineage>
        <taxon>Bacteria</taxon>
        <taxon>Pseudomonadati</taxon>
        <taxon>Bacteroidota</taxon>
        <taxon>Cytophagia</taxon>
        <taxon>Cytophagales</taxon>
        <taxon>Cytophagaceae</taxon>
        <taxon>Spirosoma</taxon>
    </lineage>
</organism>
<dbReference type="EMBL" id="JACXAA010000002">
    <property type="protein sequence ID" value="MBD2752624.1"/>
    <property type="molecule type" value="Genomic_DNA"/>
</dbReference>
<evidence type="ECO:0000256" key="1">
    <source>
        <dbReference type="ARBA" id="ARBA00023125"/>
    </source>
</evidence>
<evidence type="ECO:0000313" key="3">
    <source>
        <dbReference type="EMBL" id="MBD2752624.1"/>
    </source>
</evidence>
<dbReference type="GO" id="GO:0003677">
    <property type="term" value="F:DNA binding"/>
    <property type="evidence" value="ECO:0007669"/>
    <property type="project" value="UniProtKB-KW"/>
</dbReference>
<dbReference type="InterPro" id="IPR010982">
    <property type="entry name" value="Lambda_DNA-bd_dom_sf"/>
</dbReference>
<dbReference type="RefSeq" id="WP_191038254.1">
    <property type="nucleotide sequence ID" value="NZ_JACXAA010000002.1"/>
</dbReference>
<feature type="domain" description="HTH cro/C1-type" evidence="2">
    <location>
        <begin position="12"/>
        <end position="66"/>
    </location>
</feature>
<reference evidence="3" key="1">
    <citation type="submission" date="2020-09" db="EMBL/GenBank/DDBJ databases">
        <authorList>
            <person name="Kim M.K."/>
        </authorList>
    </citation>
    <scope>NUCLEOTIDE SEQUENCE</scope>
    <source>
        <strain evidence="3">BT704</strain>
    </source>
</reference>
<dbReference type="AlphaFoldDB" id="A0A927AZG8"/>
<dbReference type="SUPFAM" id="SSF47413">
    <property type="entry name" value="lambda repressor-like DNA-binding domains"/>
    <property type="match status" value="1"/>
</dbReference>
<dbReference type="Proteomes" id="UP000653797">
    <property type="component" value="Unassembled WGS sequence"/>
</dbReference>
<comment type="caution">
    <text evidence="3">The sequence shown here is derived from an EMBL/GenBank/DDBJ whole genome shotgun (WGS) entry which is preliminary data.</text>
</comment>
<keyword evidence="1" id="KW-0238">DNA-binding</keyword>
<dbReference type="SMART" id="SM00530">
    <property type="entry name" value="HTH_XRE"/>
    <property type="match status" value="1"/>
</dbReference>
<evidence type="ECO:0000313" key="4">
    <source>
        <dbReference type="Proteomes" id="UP000653797"/>
    </source>
</evidence>
<dbReference type="InterPro" id="IPR050807">
    <property type="entry name" value="TransReg_Diox_bact_type"/>
</dbReference>
<name>A0A927AZG8_9BACT</name>
<dbReference type="CDD" id="cd00093">
    <property type="entry name" value="HTH_XRE"/>
    <property type="match status" value="1"/>
</dbReference>
<dbReference type="InterPro" id="IPR001387">
    <property type="entry name" value="Cro/C1-type_HTH"/>
</dbReference>
<keyword evidence="4" id="KW-1185">Reference proteome</keyword>
<sequence>MSDIAEQVGELIKQTRKEKGLTQKELGEKIGVSESMINKYESGKQNPTIATLSKIIEALGVRLKISVEKR</sequence>
<dbReference type="Gene3D" id="1.10.260.40">
    <property type="entry name" value="lambda repressor-like DNA-binding domains"/>
    <property type="match status" value="1"/>
</dbReference>
<dbReference type="GO" id="GO:0003700">
    <property type="term" value="F:DNA-binding transcription factor activity"/>
    <property type="evidence" value="ECO:0007669"/>
    <property type="project" value="TreeGrafter"/>
</dbReference>